<reference evidence="7" key="1">
    <citation type="submission" date="2022-08" db="EMBL/GenBank/DDBJ databases">
        <authorList>
            <person name="Marques A."/>
        </authorList>
    </citation>
    <scope>NUCLEOTIDE SEQUENCE</scope>
    <source>
        <strain evidence="7">RhyPub2mFocal</strain>
        <tissue evidence="7">Leaves</tissue>
    </source>
</reference>
<keyword evidence="8" id="KW-1185">Reference proteome</keyword>
<keyword evidence="3" id="KW-0227">DNA damage</keyword>
<evidence type="ECO:0000313" key="8">
    <source>
        <dbReference type="Proteomes" id="UP001140206"/>
    </source>
</evidence>
<dbReference type="GO" id="GO:0036297">
    <property type="term" value="P:interstrand cross-link repair"/>
    <property type="evidence" value="ECO:0007669"/>
    <property type="project" value="TreeGrafter"/>
</dbReference>
<dbReference type="Pfam" id="PF07522">
    <property type="entry name" value="DRMBL"/>
    <property type="match status" value="1"/>
</dbReference>
<dbReference type="GO" id="GO:0006303">
    <property type="term" value="P:double-strand break repair via nonhomologous end joining"/>
    <property type="evidence" value="ECO:0007669"/>
    <property type="project" value="TreeGrafter"/>
</dbReference>
<keyword evidence="4" id="KW-0234">DNA repair</keyword>
<comment type="similarity">
    <text evidence="2">Belongs to the DNA repair metallo-beta-lactamase (DRMBL) family.</text>
</comment>
<name>A0AAV8EUK8_9POAL</name>
<comment type="caution">
    <text evidence="7">The sequence shown here is derived from an EMBL/GenBank/DDBJ whole genome shotgun (WGS) entry which is preliminary data.</text>
</comment>
<dbReference type="FunFam" id="3.60.15.10:FF:000039">
    <property type="entry name" value="DNA repair metallo-beta-lactamase family protein"/>
    <property type="match status" value="1"/>
</dbReference>
<dbReference type="PANTHER" id="PTHR23240:SF31">
    <property type="entry name" value="DNA REPAIR METALLO-BETA-LACTAMASE FAMILY PROTEIN"/>
    <property type="match status" value="1"/>
</dbReference>
<dbReference type="SUPFAM" id="SSF56281">
    <property type="entry name" value="Metallo-hydrolase/oxidoreductase"/>
    <property type="match status" value="1"/>
</dbReference>
<dbReference type="PANTHER" id="PTHR23240">
    <property type="entry name" value="DNA CROSS-LINK REPAIR PROTEIN PSO2/SNM1-RELATED"/>
    <property type="match status" value="1"/>
</dbReference>
<dbReference type="GO" id="GO:0035312">
    <property type="term" value="F:5'-3' DNA exonuclease activity"/>
    <property type="evidence" value="ECO:0007669"/>
    <property type="project" value="TreeGrafter"/>
</dbReference>
<evidence type="ECO:0000256" key="1">
    <source>
        <dbReference type="ARBA" id="ARBA00004123"/>
    </source>
</evidence>
<evidence type="ECO:0000256" key="2">
    <source>
        <dbReference type="ARBA" id="ARBA00010304"/>
    </source>
</evidence>
<evidence type="ECO:0000259" key="6">
    <source>
        <dbReference type="Pfam" id="PF07522"/>
    </source>
</evidence>
<sequence length="541" mass="61841">MPIEMPKGLPFSVDTWSPASDKKRHHFLTHAHWDHMAGLGAHFSYPVYATRLTKSLVLHYFPQLDESVFVEIEIGKTIIAKDPEGDFKVTAYDANHCPGAVMFLFEGTFGNILHTGDCRLTKDTVKNLPTKYIPNKKDIENIAQLDYVFLDCTFGRCSLEFPTKKAAIQQVKNCIKMHPNAQVVYLSCDLLGQEEILIEISKEFQSSIYVDQLSVPDCFQVISHIAPEIMTNDSSARFHVIGFPKLNERAARKFSEAHNNNEQEPLFIRPSTYWYASHEDAENLSLTDAERDEFGVWHICYSMHSSRYELEWALRHLKPKWVVSTTPPCLAMDLAYVKKHCFKTRLEADDPIWNLFNLSSPEKCATIACASNGNSEVGECTNASKSIVEDSKPDRKRKICSPLKKQEVTLFGRARLGLEETQLWEREEEEGENGKKKCHVLTMEKDLELEIVSVEPFIEQPSSLPVNISLKDKELQVDREKMEMALNGNKNQGDRSIYINESLKKMYRSRNVPVPRPLPSLVELMNSTKRVRLVLNPVKEE</sequence>
<dbReference type="Proteomes" id="UP001140206">
    <property type="component" value="Chromosome 2"/>
</dbReference>
<keyword evidence="5" id="KW-0539">Nucleus</keyword>
<dbReference type="Gene3D" id="3.40.50.12650">
    <property type="match status" value="1"/>
</dbReference>
<dbReference type="EMBL" id="JAMFTS010000002">
    <property type="protein sequence ID" value="KAJ4783186.1"/>
    <property type="molecule type" value="Genomic_DNA"/>
</dbReference>
<comment type="subcellular location">
    <subcellularLocation>
        <location evidence="1">Nucleus</location>
    </subcellularLocation>
</comment>
<accession>A0AAV8EUK8</accession>
<protein>
    <submittedName>
        <fullName evidence="7">DNA cross-link repair family protein</fullName>
    </submittedName>
</protein>
<evidence type="ECO:0000256" key="5">
    <source>
        <dbReference type="ARBA" id="ARBA00023242"/>
    </source>
</evidence>
<dbReference type="InterPro" id="IPR011084">
    <property type="entry name" value="DRMBL"/>
</dbReference>
<evidence type="ECO:0000256" key="4">
    <source>
        <dbReference type="ARBA" id="ARBA00023204"/>
    </source>
</evidence>
<gene>
    <name evidence="7" type="ORF">LUZ62_034432</name>
</gene>
<dbReference type="GO" id="GO:0005634">
    <property type="term" value="C:nucleus"/>
    <property type="evidence" value="ECO:0007669"/>
    <property type="project" value="UniProtKB-SubCell"/>
</dbReference>
<dbReference type="FunFam" id="3.40.50.12650:FF:000005">
    <property type="entry name" value="DNA repair metallo-beta-lactamase family protein"/>
    <property type="match status" value="1"/>
</dbReference>
<dbReference type="GO" id="GO:0003684">
    <property type="term" value="F:damaged DNA binding"/>
    <property type="evidence" value="ECO:0007669"/>
    <property type="project" value="TreeGrafter"/>
</dbReference>
<proteinExistence type="inferred from homology"/>
<evidence type="ECO:0000313" key="7">
    <source>
        <dbReference type="EMBL" id="KAJ4783186.1"/>
    </source>
</evidence>
<dbReference type="AlphaFoldDB" id="A0AAV8EUK8"/>
<evidence type="ECO:0000256" key="3">
    <source>
        <dbReference type="ARBA" id="ARBA00022763"/>
    </source>
</evidence>
<dbReference type="Gene3D" id="3.60.15.10">
    <property type="entry name" value="Ribonuclease Z/Hydroxyacylglutathione hydrolase-like"/>
    <property type="match status" value="1"/>
</dbReference>
<organism evidence="7 8">
    <name type="scientific">Rhynchospora pubera</name>
    <dbReference type="NCBI Taxonomy" id="906938"/>
    <lineage>
        <taxon>Eukaryota</taxon>
        <taxon>Viridiplantae</taxon>
        <taxon>Streptophyta</taxon>
        <taxon>Embryophyta</taxon>
        <taxon>Tracheophyta</taxon>
        <taxon>Spermatophyta</taxon>
        <taxon>Magnoliopsida</taxon>
        <taxon>Liliopsida</taxon>
        <taxon>Poales</taxon>
        <taxon>Cyperaceae</taxon>
        <taxon>Cyperoideae</taxon>
        <taxon>Rhynchosporeae</taxon>
        <taxon>Rhynchospora</taxon>
    </lineage>
</organism>
<dbReference type="InterPro" id="IPR036866">
    <property type="entry name" value="RibonucZ/Hydroxyglut_hydro"/>
</dbReference>
<feature type="domain" description="DNA repair metallo-beta-lactamase" evidence="6">
    <location>
        <begin position="224"/>
        <end position="329"/>
    </location>
</feature>